<feature type="transmembrane region" description="Helical" evidence="7">
    <location>
        <begin position="330"/>
        <end position="359"/>
    </location>
</feature>
<feature type="transmembrane region" description="Helical" evidence="7">
    <location>
        <begin position="42"/>
        <end position="63"/>
    </location>
</feature>
<keyword evidence="3" id="KW-1003">Cell membrane</keyword>
<dbReference type="AlphaFoldDB" id="A0A1M7IJU6"/>
<dbReference type="EMBL" id="FRCP01000009">
    <property type="protein sequence ID" value="SHM40949.1"/>
    <property type="molecule type" value="Genomic_DNA"/>
</dbReference>
<dbReference type="SUPFAM" id="SSF103473">
    <property type="entry name" value="MFS general substrate transporter"/>
    <property type="match status" value="1"/>
</dbReference>
<dbReference type="PROSITE" id="PS50850">
    <property type="entry name" value="MFS"/>
    <property type="match status" value="1"/>
</dbReference>
<dbReference type="Pfam" id="PF07690">
    <property type="entry name" value="MFS_1"/>
    <property type="match status" value="1"/>
</dbReference>
<keyword evidence="5 7" id="KW-1133">Transmembrane helix</keyword>
<dbReference type="CDD" id="cd06173">
    <property type="entry name" value="MFS_MefA_like"/>
    <property type="match status" value="1"/>
</dbReference>
<keyword evidence="4 7" id="KW-0812">Transmembrane</keyword>
<sequence length="428" mass="46838">MTEKLYHKNFNILVLGQIISLFGSSIQRFALSLYLLDLTGSAGIFATILAISMIPVVLIAPIAGMLADRGNKKRLMVILDVTSGVLLIGYLVLKVQGGNQTIIIAVLMVLLSTISTIYQPVVNTCIPLLVHENHLIRANAIIQQVASLSNFLGPILAGVLYGTFGITGVVVINMVSFLFSAGIELLLDIPERDKTKEEISKVEDTHLKEKESFIQIFKKDMRESFHYLRFEDKIIFRMLLFSGFYNLFLVPVFSVVAPYLIKITLGLSSEVYGITEGCIALGMILGGLIIAWKPAMFHIKRVHRLLYITSVSMFIMAAAVLLFASGKLSAIGSAIFFALAGMLIMGILGVANVLSAAYLYSEVEATKLGKILAFGSAFATLCIPLGQILFGGLIEMFDSSLYWLIGIAGVFVLIVTLLVRWNVLQIKD</sequence>
<evidence type="ECO:0000256" key="6">
    <source>
        <dbReference type="ARBA" id="ARBA00023136"/>
    </source>
</evidence>
<dbReference type="InterPro" id="IPR036259">
    <property type="entry name" value="MFS_trans_sf"/>
</dbReference>
<keyword evidence="2" id="KW-0813">Transport</keyword>
<dbReference type="GO" id="GO:0005886">
    <property type="term" value="C:plasma membrane"/>
    <property type="evidence" value="ECO:0007669"/>
    <property type="project" value="UniProtKB-SubCell"/>
</dbReference>
<dbReference type="InterPro" id="IPR020846">
    <property type="entry name" value="MFS_dom"/>
</dbReference>
<evidence type="ECO:0000256" key="2">
    <source>
        <dbReference type="ARBA" id="ARBA00022448"/>
    </source>
</evidence>
<evidence type="ECO:0000256" key="3">
    <source>
        <dbReference type="ARBA" id="ARBA00022475"/>
    </source>
</evidence>
<accession>A0A1M7IJU6</accession>
<dbReference type="STRING" id="1120996.SAMN02746066_01907"/>
<keyword evidence="10" id="KW-1185">Reference proteome</keyword>
<dbReference type="GO" id="GO:0022857">
    <property type="term" value="F:transmembrane transporter activity"/>
    <property type="evidence" value="ECO:0007669"/>
    <property type="project" value="InterPro"/>
</dbReference>
<feature type="transmembrane region" description="Helical" evidence="7">
    <location>
        <begin position="304"/>
        <end position="324"/>
    </location>
</feature>
<feature type="transmembrane region" description="Helical" evidence="7">
    <location>
        <begin position="99"/>
        <end position="118"/>
    </location>
</feature>
<evidence type="ECO:0000256" key="5">
    <source>
        <dbReference type="ARBA" id="ARBA00022989"/>
    </source>
</evidence>
<protein>
    <submittedName>
        <fullName evidence="9">MFS-type transporter involved in bile tolerance, Atg22 family</fullName>
    </submittedName>
</protein>
<gene>
    <name evidence="9" type="ORF">SAMN02746066_01907</name>
</gene>
<evidence type="ECO:0000259" key="8">
    <source>
        <dbReference type="PROSITE" id="PS50850"/>
    </source>
</evidence>
<feature type="transmembrane region" description="Helical" evidence="7">
    <location>
        <begin position="12"/>
        <end position="36"/>
    </location>
</feature>
<organism evidence="9 10">
    <name type="scientific">Anaerosporobacter mobilis DSM 15930</name>
    <dbReference type="NCBI Taxonomy" id="1120996"/>
    <lineage>
        <taxon>Bacteria</taxon>
        <taxon>Bacillati</taxon>
        <taxon>Bacillota</taxon>
        <taxon>Clostridia</taxon>
        <taxon>Lachnospirales</taxon>
        <taxon>Lachnospiraceae</taxon>
        <taxon>Anaerosporobacter</taxon>
    </lineage>
</organism>
<proteinExistence type="predicted"/>
<feature type="transmembrane region" description="Helical" evidence="7">
    <location>
        <begin position="75"/>
        <end position="93"/>
    </location>
</feature>
<evidence type="ECO:0000256" key="1">
    <source>
        <dbReference type="ARBA" id="ARBA00004651"/>
    </source>
</evidence>
<dbReference type="Gene3D" id="1.20.1250.20">
    <property type="entry name" value="MFS general substrate transporter like domains"/>
    <property type="match status" value="1"/>
</dbReference>
<feature type="transmembrane region" description="Helical" evidence="7">
    <location>
        <begin position="238"/>
        <end position="261"/>
    </location>
</feature>
<evidence type="ECO:0000256" key="4">
    <source>
        <dbReference type="ARBA" id="ARBA00022692"/>
    </source>
</evidence>
<feature type="transmembrane region" description="Helical" evidence="7">
    <location>
        <begin position="138"/>
        <end position="160"/>
    </location>
</feature>
<feature type="transmembrane region" description="Helical" evidence="7">
    <location>
        <begin position="371"/>
        <end position="394"/>
    </location>
</feature>
<name>A0A1M7IJU6_9FIRM</name>
<dbReference type="Proteomes" id="UP000184038">
    <property type="component" value="Unassembled WGS sequence"/>
</dbReference>
<feature type="transmembrane region" description="Helical" evidence="7">
    <location>
        <begin position="400"/>
        <end position="419"/>
    </location>
</feature>
<evidence type="ECO:0000256" key="7">
    <source>
        <dbReference type="SAM" id="Phobius"/>
    </source>
</evidence>
<dbReference type="OrthoDB" id="9763297at2"/>
<evidence type="ECO:0000313" key="10">
    <source>
        <dbReference type="Proteomes" id="UP000184038"/>
    </source>
</evidence>
<dbReference type="PANTHER" id="PTHR43266:SF9">
    <property type="entry name" value="PERMEASE, MAJOR FACILITATOR SUPERFAMILY-RELATED"/>
    <property type="match status" value="1"/>
</dbReference>
<dbReference type="PANTHER" id="PTHR43266">
    <property type="entry name" value="MACROLIDE-EFFLUX PROTEIN"/>
    <property type="match status" value="1"/>
</dbReference>
<dbReference type="InterPro" id="IPR011701">
    <property type="entry name" value="MFS"/>
</dbReference>
<dbReference type="RefSeq" id="WP_073286614.1">
    <property type="nucleotide sequence ID" value="NZ_FRCP01000009.1"/>
</dbReference>
<comment type="subcellular location">
    <subcellularLocation>
        <location evidence="1">Cell membrane</location>
        <topology evidence="1">Multi-pass membrane protein</topology>
    </subcellularLocation>
</comment>
<evidence type="ECO:0000313" key="9">
    <source>
        <dbReference type="EMBL" id="SHM40949.1"/>
    </source>
</evidence>
<feature type="domain" description="Major facilitator superfamily (MFS) profile" evidence="8">
    <location>
        <begin position="235"/>
        <end position="428"/>
    </location>
</feature>
<keyword evidence="6 7" id="KW-0472">Membrane</keyword>
<feature type="transmembrane region" description="Helical" evidence="7">
    <location>
        <begin position="166"/>
        <end position="187"/>
    </location>
</feature>
<reference evidence="9 10" key="1">
    <citation type="submission" date="2016-11" db="EMBL/GenBank/DDBJ databases">
        <authorList>
            <person name="Jaros S."/>
            <person name="Januszkiewicz K."/>
            <person name="Wedrychowicz H."/>
        </authorList>
    </citation>
    <scope>NUCLEOTIDE SEQUENCE [LARGE SCALE GENOMIC DNA]</scope>
    <source>
        <strain evidence="9 10">DSM 15930</strain>
    </source>
</reference>
<feature type="transmembrane region" description="Helical" evidence="7">
    <location>
        <begin position="273"/>
        <end position="292"/>
    </location>
</feature>